<accession>A0AAD9P5W6</accession>
<evidence type="ECO:0000313" key="9">
    <source>
        <dbReference type="EMBL" id="KAK2188634.1"/>
    </source>
</evidence>
<evidence type="ECO:0000256" key="3">
    <source>
        <dbReference type="ARBA" id="ARBA00022989"/>
    </source>
</evidence>
<gene>
    <name evidence="9" type="ORF">NP493_126g02011</name>
</gene>
<keyword evidence="2" id="KW-0812">Transmembrane</keyword>
<name>A0AAD9P5W6_RIDPI</name>
<dbReference type="InterPro" id="IPR019177">
    <property type="entry name" value="Golgin_subfamily_A_member_5"/>
</dbReference>
<dbReference type="Proteomes" id="UP001209878">
    <property type="component" value="Unassembled WGS sequence"/>
</dbReference>
<keyword evidence="5 7" id="KW-0175">Coiled coil</keyword>
<dbReference type="PANTHER" id="PTHR13815:SF7">
    <property type="entry name" value="GOLGIN SUBFAMILY A MEMBER 5"/>
    <property type="match status" value="1"/>
</dbReference>
<feature type="coiled-coil region" evidence="7">
    <location>
        <begin position="613"/>
        <end position="647"/>
    </location>
</feature>
<sequence>MSWLSGLAGKAEELLNKVDQSAATALNSNEDSESQSAVPTIVTHTDTPQFNDASKLSSTTFSQNWSPSSQVQETMSYSGSVPANLNRISATGRSKLNSKPVVAPPPVAVTPTPPAAAKNGKKKDMDADELFEFLNSSSTNESPAAGRKRLQTPPGSKHSRQSSASSTTSRKSSRTPDPPGNNGSSDTVDDVSGFEPSVTPDQSTNDVTVNNDLSSGYHSNHEDSGATMQQQQLSSLELENQLLKNEVASLNQEMSSIIQRAKSAQDAMLKMQRQAELHQSQLSRSDQVVRELQSKESDWQEALRAKDSQLAVLRVRFDEVDKELRAKQSMIDSVQAERDRILSDHTSVSGVQSQALDSIKEKLNDAEMFLQHEKQSRARFEQEVQERQSRLEQEKHTMAEALSAAQRKVNEEKGRCTELSAQLRSCKGHADAARQELTEYKEKATRILQSKDRLIASLKEGVSGGGSEVAVSPAELDDVRQERDILREELQQSRMTIENLRIELQDLESQLQQDSDAAQEEARALEEQLSGEKQRREDAEQELARHKQELRYAHEELLKQKTALQGRLQDRDSEIERLRNQLTTKSMSSSSQVELENRLHSLTESLIQKQTMLEALSTEKNSLVLQLERLEKQYRESEAAAVRASAVAVNVNDDDEVRQRMPGFMRVTPQDSNVARKVKKAAYNIDRFSIRLGVFLRRYPIARIFVIIYMVSV</sequence>
<feature type="region of interest" description="Disordered" evidence="8">
    <location>
        <begin position="24"/>
        <end position="232"/>
    </location>
</feature>
<dbReference type="EMBL" id="JAODUO010000126">
    <property type="protein sequence ID" value="KAK2188634.1"/>
    <property type="molecule type" value="Genomic_DNA"/>
</dbReference>
<organism evidence="9 10">
    <name type="scientific">Ridgeia piscesae</name>
    <name type="common">Tubeworm</name>
    <dbReference type="NCBI Taxonomy" id="27915"/>
    <lineage>
        <taxon>Eukaryota</taxon>
        <taxon>Metazoa</taxon>
        <taxon>Spiralia</taxon>
        <taxon>Lophotrochozoa</taxon>
        <taxon>Annelida</taxon>
        <taxon>Polychaeta</taxon>
        <taxon>Sedentaria</taxon>
        <taxon>Canalipalpata</taxon>
        <taxon>Sabellida</taxon>
        <taxon>Siboglinidae</taxon>
        <taxon>Ridgeia</taxon>
    </lineage>
</organism>
<evidence type="ECO:0000256" key="8">
    <source>
        <dbReference type="SAM" id="MobiDB-lite"/>
    </source>
</evidence>
<keyword evidence="4" id="KW-0333">Golgi apparatus</keyword>
<dbReference type="GO" id="GO:0000139">
    <property type="term" value="C:Golgi membrane"/>
    <property type="evidence" value="ECO:0007669"/>
    <property type="project" value="UniProtKB-SubCell"/>
</dbReference>
<feature type="region of interest" description="Disordered" evidence="8">
    <location>
        <begin position="511"/>
        <end position="539"/>
    </location>
</feature>
<dbReference type="GO" id="GO:0000301">
    <property type="term" value="P:retrograde transport, vesicle recycling within Golgi"/>
    <property type="evidence" value="ECO:0007669"/>
    <property type="project" value="TreeGrafter"/>
</dbReference>
<evidence type="ECO:0000256" key="5">
    <source>
        <dbReference type="ARBA" id="ARBA00023054"/>
    </source>
</evidence>
<dbReference type="GO" id="GO:0031985">
    <property type="term" value="C:Golgi cisterna"/>
    <property type="evidence" value="ECO:0007669"/>
    <property type="project" value="TreeGrafter"/>
</dbReference>
<feature type="compositionally biased region" description="Basic and acidic residues" evidence="8">
    <location>
        <begin position="520"/>
        <end position="539"/>
    </location>
</feature>
<feature type="compositionally biased region" description="Polar residues" evidence="8">
    <location>
        <begin position="24"/>
        <end position="97"/>
    </location>
</feature>
<reference evidence="9" key="1">
    <citation type="journal article" date="2023" name="Mol. Biol. Evol.">
        <title>Third-Generation Sequencing Reveals the Adaptive Role of the Epigenome in Three Deep-Sea Polychaetes.</title>
        <authorList>
            <person name="Perez M."/>
            <person name="Aroh O."/>
            <person name="Sun Y."/>
            <person name="Lan Y."/>
            <person name="Juniper S.K."/>
            <person name="Young C.R."/>
            <person name="Angers B."/>
            <person name="Qian P.Y."/>
        </authorList>
    </citation>
    <scope>NUCLEOTIDE SEQUENCE</scope>
    <source>
        <strain evidence="9">R07B-5</strain>
    </source>
</reference>
<comment type="caution">
    <text evidence="9">The sequence shown here is derived from an EMBL/GenBank/DDBJ whole genome shotgun (WGS) entry which is preliminary data.</text>
</comment>
<evidence type="ECO:0000256" key="4">
    <source>
        <dbReference type="ARBA" id="ARBA00023034"/>
    </source>
</evidence>
<dbReference type="Pfam" id="PF09787">
    <property type="entry name" value="Golgin_A5"/>
    <property type="match status" value="1"/>
</dbReference>
<evidence type="ECO:0000313" key="10">
    <source>
        <dbReference type="Proteomes" id="UP001209878"/>
    </source>
</evidence>
<keyword evidence="3" id="KW-1133">Transmembrane helix</keyword>
<evidence type="ECO:0000256" key="1">
    <source>
        <dbReference type="ARBA" id="ARBA00004409"/>
    </source>
</evidence>
<evidence type="ECO:0000256" key="2">
    <source>
        <dbReference type="ARBA" id="ARBA00022692"/>
    </source>
</evidence>
<keyword evidence="10" id="KW-1185">Reference proteome</keyword>
<feature type="coiled-coil region" evidence="7">
    <location>
        <begin position="377"/>
        <end position="450"/>
    </location>
</feature>
<keyword evidence="6" id="KW-0472">Membrane</keyword>
<evidence type="ECO:0000256" key="6">
    <source>
        <dbReference type="ARBA" id="ARBA00023136"/>
    </source>
</evidence>
<feature type="compositionally biased region" description="Pro residues" evidence="8">
    <location>
        <begin position="102"/>
        <end position="114"/>
    </location>
</feature>
<feature type="compositionally biased region" description="Low complexity" evidence="8">
    <location>
        <begin position="161"/>
        <end position="170"/>
    </location>
</feature>
<proteinExistence type="predicted"/>
<protein>
    <recommendedName>
        <fullName evidence="11">Golgin-84</fullName>
    </recommendedName>
</protein>
<dbReference type="PANTHER" id="PTHR13815">
    <property type="entry name" value="GOLGIN-84"/>
    <property type="match status" value="1"/>
</dbReference>
<feature type="compositionally biased region" description="Polar residues" evidence="8">
    <location>
        <begin position="199"/>
        <end position="218"/>
    </location>
</feature>
<comment type="subcellular location">
    <subcellularLocation>
        <location evidence="1">Golgi apparatus membrane</location>
        <topology evidence="1">Single-pass type IV membrane protein</topology>
    </subcellularLocation>
</comment>
<evidence type="ECO:0000256" key="7">
    <source>
        <dbReference type="SAM" id="Coils"/>
    </source>
</evidence>
<evidence type="ECO:0008006" key="11">
    <source>
        <dbReference type="Google" id="ProtNLM"/>
    </source>
</evidence>
<dbReference type="AlphaFoldDB" id="A0AAD9P5W6"/>
<dbReference type="GO" id="GO:0007030">
    <property type="term" value="P:Golgi organization"/>
    <property type="evidence" value="ECO:0007669"/>
    <property type="project" value="InterPro"/>
</dbReference>